<keyword evidence="2" id="KW-1185">Reference proteome</keyword>
<evidence type="ECO:0000313" key="1">
    <source>
        <dbReference type="EMBL" id="EFW30767.1"/>
    </source>
</evidence>
<dbReference type="EMBL" id="AECV01000001">
    <property type="protein sequence ID" value="EFW30767.1"/>
    <property type="molecule type" value="Genomic_DNA"/>
</dbReference>
<name>E7N0A3_9FIRM</name>
<protein>
    <submittedName>
        <fullName evidence="1">Uncharacterized protein</fullName>
    </submittedName>
</protein>
<dbReference type="HOGENOM" id="CLU_104658_0_0_9"/>
<dbReference type="Proteomes" id="UP000004633">
    <property type="component" value="Unassembled WGS sequence"/>
</dbReference>
<reference evidence="1 2" key="1">
    <citation type="submission" date="2010-08" db="EMBL/GenBank/DDBJ databases">
        <authorList>
            <person name="Weinstock G."/>
            <person name="Sodergren E."/>
            <person name="Clifton S."/>
            <person name="Fulton L."/>
            <person name="Fulton B."/>
            <person name="Courtney L."/>
            <person name="Fronick C."/>
            <person name="Harrison M."/>
            <person name="Strong C."/>
            <person name="Farmer C."/>
            <person name="Delahaunty K."/>
            <person name="Markovic C."/>
            <person name="Hall O."/>
            <person name="Minx P."/>
            <person name="Tomlinson C."/>
            <person name="Mitreva M."/>
            <person name="Hou S."/>
            <person name="Chen J."/>
            <person name="Wollam A."/>
            <person name="Pepin K.H."/>
            <person name="Johnson M."/>
            <person name="Bhonagiri V."/>
            <person name="Zhang X."/>
            <person name="Suruliraj S."/>
            <person name="Warren W."/>
            <person name="Chinwalla A."/>
            <person name="Mardis E.R."/>
            <person name="Wilson R.K."/>
        </authorList>
    </citation>
    <scope>NUCLEOTIDE SEQUENCE [LARGE SCALE GENOMIC DNA]</scope>
    <source>
        <strain evidence="1 2">F0399</strain>
    </source>
</reference>
<dbReference type="STRING" id="749551.HMPREF9555_00396"/>
<proteinExistence type="predicted"/>
<dbReference type="RefSeq" id="WP_009349074.1">
    <property type="nucleotide sequence ID" value="NZ_GL638127.1"/>
</dbReference>
<organism evidence="1 2">
    <name type="scientific">Selenomonas artemidis F0399</name>
    <dbReference type="NCBI Taxonomy" id="749551"/>
    <lineage>
        <taxon>Bacteria</taxon>
        <taxon>Bacillati</taxon>
        <taxon>Bacillota</taxon>
        <taxon>Negativicutes</taxon>
        <taxon>Selenomonadales</taxon>
        <taxon>Selenomonadaceae</taxon>
        <taxon>Selenomonas</taxon>
    </lineage>
</organism>
<evidence type="ECO:0000313" key="2">
    <source>
        <dbReference type="Proteomes" id="UP000004633"/>
    </source>
</evidence>
<sequence length="230" mass="26598">MADSYTEKVGAALADWPKLQELPQEIAGFRRSCERRQEDAQYEFFRYDHADLHRAAIGFYDAVTDSYKLRVQIGVVSYALPSFVCKELGRFGDELDVYLPRVMEDLLAETLHTQELQTICDAVLVWEYGAALPEECEGFVLFIRPKSPAALTNGSYLVIDYVDFSQESDVGIYYNFYRDEFFCEYHIWGMPYVSYDFDAVDLEELEQRLKLYLVRYLKMVAAEAAKGRPA</sequence>
<comment type="caution">
    <text evidence="1">The sequence shown here is derived from an EMBL/GenBank/DDBJ whole genome shotgun (WGS) entry which is preliminary data.</text>
</comment>
<dbReference type="AlphaFoldDB" id="E7N0A3"/>
<accession>E7N0A3</accession>
<gene>
    <name evidence="1" type="ORF">HMPREF9555_00396</name>
</gene>